<reference evidence="2" key="1">
    <citation type="journal article" date="2019" name="Int. J. Syst. Evol. Microbiol.">
        <title>The Global Catalogue of Microorganisms (GCM) 10K type strain sequencing project: providing services to taxonomists for standard genome sequencing and annotation.</title>
        <authorList>
            <consortium name="The Broad Institute Genomics Platform"/>
            <consortium name="The Broad Institute Genome Sequencing Center for Infectious Disease"/>
            <person name="Wu L."/>
            <person name="Ma J."/>
        </authorList>
    </citation>
    <scope>NUCLEOTIDE SEQUENCE [LARGE SCALE GENOMIC DNA]</scope>
    <source>
        <strain evidence="2">DT43</strain>
    </source>
</reference>
<protein>
    <submittedName>
        <fullName evidence="1">Uncharacterized protein</fullName>
    </submittedName>
</protein>
<dbReference type="EMBL" id="JBHSFG010000029">
    <property type="protein sequence ID" value="MFC4466705.1"/>
    <property type="molecule type" value="Genomic_DNA"/>
</dbReference>
<dbReference type="RefSeq" id="WP_386343343.1">
    <property type="nucleotide sequence ID" value="NZ_JBHSFG010000029.1"/>
</dbReference>
<sequence length="79" mass="8265">MPTDYEAVKAGTKEAITEWLETTDGREAITAGARSAVVDWIELTALGTFAVSDGAKAALNAWLADNGEALAQTIAAARR</sequence>
<name>A0ABV8YRD3_9ACTN</name>
<comment type="caution">
    <text evidence="1">The sequence shown here is derived from an EMBL/GenBank/DDBJ whole genome shotgun (WGS) entry which is preliminary data.</text>
</comment>
<proteinExistence type="predicted"/>
<dbReference type="Proteomes" id="UP001596012">
    <property type="component" value="Unassembled WGS sequence"/>
</dbReference>
<keyword evidence="2" id="KW-1185">Reference proteome</keyword>
<organism evidence="1 2">
    <name type="scientific">Streptomyces xiangluensis</name>
    <dbReference type="NCBI Taxonomy" id="2665720"/>
    <lineage>
        <taxon>Bacteria</taxon>
        <taxon>Bacillati</taxon>
        <taxon>Actinomycetota</taxon>
        <taxon>Actinomycetes</taxon>
        <taxon>Kitasatosporales</taxon>
        <taxon>Streptomycetaceae</taxon>
        <taxon>Streptomyces</taxon>
    </lineage>
</organism>
<accession>A0ABV8YRD3</accession>
<gene>
    <name evidence="1" type="ORF">ACFPH6_19595</name>
</gene>
<evidence type="ECO:0000313" key="1">
    <source>
        <dbReference type="EMBL" id="MFC4466705.1"/>
    </source>
</evidence>
<evidence type="ECO:0000313" key="2">
    <source>
        <dbReference type="Proteomes" id="UP001596012"/>
    </source>
</evidence>